<dbReference type="Proteomes" id="UP000799779">
    <property type="component" value="Unassembled WGS sequence"/>
</dbReference>
<evidence type="ECO:0000313" key="3">
    <source>
        <dbReference type="Proteomes" id="UP000799779"/>
    </source>
</evidence>
<protein>
    <submittedName>
        <fullName evidence="2">Uncharacterized protein</fullName>
    </submittedName>
</protein>
<feature type="compositionally biased region" description="Low complexity" evidence="1">
    <location>
        <begin position="10"/>
        <end position="35"/>
    </location>
</feature>
<evidence type="ECO:0000313" key="2">
    <source>
        <dbReference type="EMBL" id="KAF1996196.1"/>
    </source>
</evidence>
<dbReference type="EMBL" id="ML977628">
    <property type="protein sequence ID" value="KAF1996196.1"/>
    <property type="molecule type" value="Genomic_DNA"/>
</dbReference>
<gene>
    <name evidence="2" type="ORF">P154DRAFT_323938</name>
</gene>
<reference evidence="2" key="1">
    <citation type="journal article" date="2020" name="Stud. Mycol.">
        <title>101 Dothideomycetes genomes: a test case for predicting lifestyles and emergence of pathogens.</title>
        <authorList>
            <person name="Haridas S."/>
            <person name="Albert R."/>
            <person name="Binder M."/>
            <person name="Bloem J."/>
            <person name="Labutti K."/>
            <person name="Salamov A."/>
            <person name="Andreopoulos B."/>
            <person name="Baker S."/>
            <person name="Barry K."/>
            <person name="Bills G."/>
            <person name="Bluhm B."/>
            <person name="Cannon C."/>
            <person name="Castanera R."/>
            <person name="Culley D."/>
            <person name="Daum C."/>
            <person name="Ezra D."/>
            <person name="Gonzalez J."/>
            <person name="Henrissat B."/>
            <person name="Kuo A."/>
            <person name="Liang C."/>
            <person name="Lipzen A."/>
            <person name="Lutzoni F."/>
            <person name="Magnuson J."/>
            <person name="Mondo S."/>
            <person name="Nolan M."/>
            <person name="Ohm R."/>
            <person name="Pangilinan J."/>
            <person name="Park H.-J."/>
            <person name="Ramirez L."/>
            <person name="Alfaro M."/>
            <person name="Sun H."/>
            <person name="Tritt A."/>
            <person name="Yoshinaga Y."/>
            <person name="Zwiers L.-H."/>
            <person name="Turgeon B."/>
            <person name="Goodwin S."/>
            <person name="Spatafora J."/>
            <person name="Crous P."/>
            <person name="Grigoriev I."/>
        </authorList>
    </citation>
    <scope>NUCLEOTIDE SEQUENCE</scope>
    <source>
        <strain evidence="2">CBS 123094</strain>
    </source>
</reference>
<proteinExistence type="predicted"/>
<evidence type="ECO:0000256" key="1">
    <source>
        <dbReference type="SAM" id="MobiDB-lite"/>
    </source>
</evidence>
<name>A0A6A5WEW2_9PLEO</name>
<feature type="region of interest" description="Disordered" evidence="1">
    <location>
        <begin position="1"/>
        <end position="46"/>
    </location>
</feature>
<organism evidence="2 3">
    <name type="scientific">Amniculicola lignicola CBS 123094</name>
    <dbReference type="NCBI Taxonomy" id="1392246"/>
    <lineage>
        <taxon>Eukaryota</taxon>
        <taxon>Fungi</taxon>
        <taxon>Dikarya</taxon>
        <taxon>Ascomycota</taxon>
        <taxon>Pezizomycotina</taxon>
        <taxon>Dothideomycetes</taxon>
        <taxon>Pleosporomycetidae</taxon>
        <taxon>Pleosporales</taxon>
        <taxon>Amniculicolaceae</taxon>
        <taxon>Amniculicola</taxon>
    </lineage>
</organism>
<sequence>MNHLSPTHPLIPQQQSVSLSQSPPSTPTPIHTPQHYTTQHVPAKKNFPLHIQSPRRDLHELRGSGDVHVPSSKGRVSVGIRLGIRLGVGVSCGMGDVGASIHISIRISIRISINIAINRHTYSPLSHSRFTSFACLNAMADCSA</sequence>
<accession>A0A6A5WEW2</accession>
<dbReference type="AlphaFoldDB" id="A0A6A5WEW2"/>
<keyword evidence="3" id="KW-1185">Reference proteome</keyword>